<organism evidence="1 2">
    <name type="scientific">Arenibacter nanhaiticus</name>
    <dbReference type="NCBI Taxonomy" id="558155"/>
    <lineage>
        <taxon>Bacteria</taxon>
        <taxon>Pseudomonadati</taxon>
        <taxon>Bacteroidota</taxon>
        <taxon>Flavobacteriia</taxon>
        <taxon>Flavobacteriales</taxon>
        <taxon>Flavobacteriaceae</taxon>
        <taxon>Arenibacter</taxon>
    </lineage>
</organism>
<dbReference type="RefSeq" id="WP_072764115.1">
    <property type="nucleotide sequence ID" value="NZ_FQYX01000009.1"/>
</dbReference>
<dbReference type="STRING" id="558155.SAMN04487911_10936"/>
<dbReference type="Proteomes" id="UP000184231">
    <property type="component" value="Unassembled WGS sequence"/>
</dbReference>
<proteinExistence type="predicted"/>
<accession>A0A1M6FPC4</accession>
<evidence type="ECO:0000313" key="1">
    <source>
        <dbReference type="EMBL" id="SHI99571.1"/>
    </source>
</evidence>
<protein>
    <submittedName>
        <fullName evidence="1">Uncharacterized protein</fullName>
    </submittedName>
</protein>
<reference evidence="1 2" key="1">
    <citation type="submission" date="2016-11" db="EMBL/GenBank/DDBJ databases">
        <authorList>
            <person name="Jaros S."/>
            <person name="Januszkiewicz K."/>
            <person name="Wedrychowicz H."/>
        </authorList>
    </citation>
    <scope>NUCLEOTIDE SEQUENCE [LARGE SCALE GENOMIC DNA]</scope>
    <source>
        <strain evidence="1 2">CGMCC 1.8863</strain>
    </source>
</reference>
<evidence type="ECO:0000313" key="2">
    <source>
        <dbReference type="Proteomes" id="UP000184231"/>
    </source>
</evidence>
<keyword evidence="2" id="KW-1185">Reference proteome</keyword>
<sequence>MTNIKAEIKSGDYFTFGVFLNLAIQDFTVYIGDSLIANKDGNVIEQDADNPNLYIVKLSSKFTNKLKGRYDARIATVTDERGRKISDTLFALDVASSGRYANESKVTDDISLYVDKGGNMIIQDFFSELKENEEEIIKIK</sequence>
<name>A0A1M6FPC4_9FLAO</name>
<gene>
    <name evidence="1" type="ORF">SAMN04487911_10936</name>
</gene>
<dbReference type="EMBL" id="FQYX01000009">
    <property type="protein sequence ID" value="SHI99571.1"/>
    <property type="molecule type" value="Genomic_DNA"/>
</dbReference>
<dbReference type="AlphaFoldDB" id="A0A1M6FPC4"/>